<organism evidence="3 4">
    <name type="scientific">Lentinula detonsa</name>
    <dbReference type="NCBI Taxonomy" id="2804962"/>
    <lineage>
        <taxon>Eukaryota</taxon>
        <taxon>Fungi</taxon>
        <taxon>Dikarya</taxon>
        <taxon>Basidiomycota</taxon>
        <taxon>Agaricomycotina</taxon>
        <taxon>Agaricomycetes</taxon>
        <taxon>Agaricomycetidae</taxon>
        <taxon>Agaricales</taxon>
        <taxon>Marasmiineae</taxon>
        <taxon>Omphalotaceae</taxon>
        <taxon>Lentinula</taxon>
    </lineage>
</organism>
<protein>
    <submittedName>
        <fullName evidence="3">Uncharacterized protein</fullName>
    </submittedName>
</protein>
<feature type="signal peptide" evidence="2">
    <location>
        <begin position="1"/>
        <end position="22"/>
    </location>
</feature>
<feature type="chain" id="PRO_5041263703" evidence="2">
    <location>
        <begin position="23"/>
        <end position="313"/>
    </location>
</feature>
<sequence length="313" mass="33309">MTGNLTSTPLLLVRILLSHTSQDILPFAGQKESFCELLLHAYTVPSLPTDLSSLHAVQRLTMRTIPTPVHCVLPLFLQLVLFFVAPTTVAAVPLSPSPTISSDVIAASGTTTSASYTSTDASLPTSSTKIKEITAAVSFTSEKITYPWQSDAKSAVRKILNLALEACSETGHSEGSGGKPKNKLDISWGKLYAAAPPEFTFKVQVQNWPGRTGPKWLWGLKSSEFSGTLRLVPSGSENDDVPLLSLPPPAFIKAGKYSGAETGESSNTESSGKGREKGLTSSRPAAMTRKKGDLETVKESDESDVKGKGKATE</sequence>
<evidence type="ECO:0000256" key="2">
    <source>
        <dbReference type="SAM" id="SignalP"/>
    </source>
</evidence>
<feature type="region of interest" description="Disordered" evidence="1">
    <location>
        <begin position="255"/>
        <end position="313"/>
    </location>
</feature>
<feature type="compositionally biased region" description="Basic and acidic residues" evidence="1">
    <location>
        <begin position="290"/>
        <end position="313"/>
    </location>
</feature>
<dbReference type="EMBL" id="MU801935">
    <property type="protein sequence ID" value="KAJ3986744.1"/>
    <property type="molecule type" value="Genomic_DNA"/>
</dbReference>
<evidence type="ECO:0000313" key="3">
    <source>
        <dbReference type="EMBL" id="KAJ3986744.1"/>
    </source>
</evidence>
<name>A0AA38Q379_9AGAR</name>
<reference evidence="3" key="1">
    <citation type="submission" date="2022-08" db="EMBL/GenBank/DDBJ databases">
        <authorList>
            <consortium name="DOE Joint Genome Institute"/>
            <person name="Min B."/>
            <person name="Riley R."/>
            <person name="Sierra-Patev S."/>
            <person name="Naranjo-Ortiz M."/>
            <person name="Looney B."/>
            <person name="Konkel Z."/>
            <person name="Slot J.C."/>
            <person name="Sakamoto Y."/>
            <person name="Steenwyk J.L."/>
            <person name="Rokas A."/>
            <person name="Carro J."/>
            <person name="Camarero S."/>
            <person name="Ferreira P."/>
            <person name="Molpeceres G."/>
            <person name="Ruiz-Duenas F.J."/>
            <person name="Serrano A."/>
            <person name="Henrissat B."/>
            <person name="Drula E."/>
            <person name="Hughes K.W."/>
            <person name="Mata J.L."/>
            <person name="Ishikawa N.K."/>
            <person name="Vargas-Isla R."/>
            <person name="Ushijima S."/>
            <person name="Smith C.A."/>
            <person name="Ahrendt S."/>
            <person name="Andreopoulos W."/>
            <person name="He G."/>
            <person name="Labutti K."/>
            <person name="Lipzen A."/>
            <person name="Ng V."/>
            <person name="Sandor L."/>
            <person name="Barry K."/>
            <person name="Martinez A.T."/>
            <person name="Xiao Y."/>
            <person name="Gibbons J.G."/>
            <person name="Terashima K."/>
            <person name="Hibbett D.S."/>
            <person name="Grigoriev I.V."/>
        </authorList>
    </citation>
    <scope>NUCLEOTIDE SEQUENCE</scope>
    <source>
        <strain evidence="3">TFB7829</strain>
    </source>
</reference>
<dbReference type="Proteomes" id="UP001163850">
    <property type="component" value="Unassembled WGS sequence"/>
</dbReference>
<accession>A0AA38Q379</accession>
<keyword evidence="2" id="KW-0732">Signal</keyword>
<proteinExistence type="predicted"/>
<gene>
    <name evidence="3" type="ORF">F5890DRAFT_1552015</name>
</gene>
<feature type="compositionally biased region" description="Low complexity" evidence="1">
    <location>
        <begin position="258"/>
        <end position="271"/>
    </location>
</feature>
<dbReference type="AlphaFoldDB" id="A0AA38Q379"/>
<evidence type="ECO:0000313" key="4">
    <source>
        <dbReference type="Proteomes" id="UP001163850"/>
    </source>
</evidence>
<evidence type="ECO:0000256" key="1">
    <source>
        <dbReference type="SAM" id="MobiDB-lite"/>
    </source>
</evidence>
<comment type="caution">
    <text evidence="3">The sequence shown here is derived from an EMBL/GenBank/DDBJ whole genome shotgun (WGS) entry which is preliminary data.</text>
</comment>